<dbReference type="Gene3D" id="3.40.50.2000">
    <property type="entry name" value="Glycogen Phosphorylase B"/>
    <property type="match status" value="2"/>
</dbReference>
<proteinExistence type="predicted"/>
<dbReference type="PANTHER" id="PTHR46401:SF2">
    <property type="entry name" value="GLYCOSYLTRANSFERASE WBBK-RELATED"/>
    <property type="match status" value="1"/>
</dbReference>
<dbReference type="AlphaFoldDB" id="A0A6L9LBX4"/>
<reference evidence="3 4" key="1">
    <citation type="submission" date="2020-02" db="EMBL/GenBank/DDBJ databases">
        <title>Draft genome sequence of two Spirosoma agri KCTC 52727 and Spirosoma terrae KCTC 52035.</title>
        <authorList>
            <person name="Rojas J."/>
            <person name="Ambika Manirajan B."/>
            <person name="Suarez C."/>
            <person name="Ratering S."/>
            <person name="Schnell S."/>
        </authorList>
    </citation>
    <scope>NUCLEOTIDE SEQUENCE [LARGE SCALE GENOMIC DNA]</scope>
    <source>
        <strain evidence="3 4">KCTC 52035</strain>
    </source>
</reference>
<dbReference type="InterPro" id="IPR001296">
    <property type="entry name" value="Glyco_trans_1"/>
</dbReference>
<dbReference type="GO" id="GO:0016757">
    <property type="term" value="F:glycosyltransferase activity"/>
    <property type="evidence" value="ECO:0007669"/>
    <property type="project" value="InterPro"/>
</dbReference>
<feature type="domain" description="Glycosyl transferase family 1" evidence="2">
    <location>
        <begin position="172"/>
        <end position="329"/>
    </location>
</feature>
<evidence type="ECO:0000313" key="3">
    <source>
        <dbReference type="EMBL" id="NDU98044.1"/>
    </source>
</evidence>
<evidence type="ECO:0000256" key="1">
    <source>
        <dbReference type="ARBA" id="ARBA00022679"/>
    </source>
</evidence>
<evidence type="ECO:0000313" key="4">
    <source>
        <dbReference type="Proteomes" id="UP000474175"/>
    </source>
</evidence>
<dbReference type="Pfam" id="PF00534">
    <property type="entry name" value="Glycos_transf_1"/>
    <property type="match status" value="1"/>
</dbReference>
<dbReference type="SUPFAM" id="SSF53756">
    <property type="entry name" value="UDP-Glycosyltransferase/glycogen phosphorylase"/>
    <property type="match status" value="1"/>
</dbReference>
<dbReference type="Proteomes" id="UP000474175">
    <property type="component" value="Unassembled WGS sequence"/>
</dbReference>
<dbReference type="GO" id="GO:0009103">
    <property type="term" value="P:lipopolysaccharide biosynthetic process"/>
    <property type="evidence" value="ECO:0007669"/>
    <property type="project" value="TreeGrafter"/>
</dbReference>
<dbReference type="PANTHER" id="PTHR46401">
    <property type="entry name" value="GLYCOSYLTRANSFERASE WBBK-RELATED"/>
    <property type="match status" value="1"/>
</dbReference>
<accession>A0A6L9LBX4</accession>
<sequence>MPSLFLETERMTNINSGLGQVCLHLGQELVRQRPSDWELTFLVPPEQVGVFGNSVQYKVAKKWHRYWNTWKFDVWHCLHQGSKFLPVRPSKLIYTILDLNYLSLPEYSEKRKRQQKKHYQRCIDKAYAITTISHYVATDVRKQLVVPKTKLLKAIHLGVTIPTNIPTISAPIELDGPFLFFIGMLQPYKNVHTLLPLLAANPAYRLVLAGPDKPAYSQQIRQQAQQMGVLDRLIIPGPIDDPTKWWLYAHCDAFLFPSLLEGFGLPVVEAMAFGKPVFTSPLTSLPEVGGSEAFYFPSFDAQTMVDTFQHGMTTYRNDPSMPERLKQQSAKFRWDLVAADYWTLYKQVLGTSS</sequence>
<dbReference type="EMBL" id="JAAFZH010000014">
    <property type="protein sequence ID" value="NDU98044.1"/>
    <property type="molecule type" value="Genomic_DNA"/>
</dbReference>
<protein>
    <submittedName>
        <fullName evidence="3">Glycosyltransferase family 4 protein</fullName>
    </submittedName>
</protein>
<keyword evidence="4" id="KW-1185">Reference proteome</keyword>
<name>A0A6L9LBX4_9BACT</name>
<dbReference type="CDD" id="cd03809">
    <property type="entry name" value="GT4_MtfB-like"/>
    <property type="match status" value="1"/>
</dbReference>
<organism evidence="3 4">
    <name type="scientific">Spirosoma terrae</name>
    <dbReference type="NCBI Taxonomy" id="1968276"/>
    <lineage>
        <taxon>Bacteria</taxon>
        <taxon>Pseudomonadati</taxon>
        <taxon>Bacteroidota</taxon>
        <taxon>Cytophagia</taxon>
        <taxon>Cytophagales</taxon>
        <taxon>Cytophagaceae</taxon>
        <taxon>Spirosoma</taxon>
    </lineage>
</organism>
<dbReference type="RefSeq" id="WP_163954096.1">
    <property type="nucleotide sequence ID" value="NZ_JAAFZH010000014.1"/>
</dbReference>
<evidence type="ECO:0000259" key="2">
    <source>
        <dbReference type="Pfam" id="PF00534"/>
    </source>
</evidence>
<comment type="caution">
    <text evidence="3">The sequence shown here is derived from an EMBL/GenBank/DDBJ whole genome shotgun (WGS) entry which is preliminary data.</text>
</comment>
<gene>
    <name evidence="3" type="ORF">GK108_24375</name>
</gene>
<keyword evidence="1 3" id="KW-0808">Transferase</keyword>